<dbReference type="GO" id="GO:0009003">
    <property type="term" value="F:signal peptidase activity"/>
    <property type="evidence" value="ECO:0007669"/>
    <property type="project" value="UniProtKB-EC"/>
</dbReference>
<accession>A0AAD0K3Y4</accession>
<evidence type="ECO:0000313" key="5">
    <source>
        <dbReference type="Proteomes" id="UP000247118"/>
    </source>
</evidence>
<feature type="region of interest" description="Disordered" evidence="2">
    <location>
        <begin position="357"/>
        <end position="455"/>
    </location>
</feature>
<dbReference type="GO" id="GO:0004252">
    <property type="term" value="F:serine-type endopeptidase activity"/>
    <property type="evidence" value="ECO:0007669"/>
    <property type="project" value="UniProtKB-UniRule"/>
</dbReference>
<feature type="transmembrane region" description="Helical" evidence="3">
    <location>
        <begin position="37"/>
        <end position="61"/>
    </location>
</feature>
<organism evidence="4 5">
    <name type="scientific">Gordonia terrae</name>
    <dbReference type="NCBI Taxonomy" id="2055"/>
    <lineage>
        <taxon>Bacteria</taxon>
        <taxon>Bacillati</taxon>
        <taxon>Actinomycetota</taxon>
        <taxon>Actinomycetes</taxon>
        <taxon>Mycobacteriales</taxon>
        <taxon>Gordoniaceae</taxon>
        <taxon>Gordonia</taxon>
    </lineage>
</organism>
<name>A0AAD0K3Y4_9ACTN</name>
<keyword evidence="3" id="KW-0472">Membrane</keyword>
<dbReference type="GO" id="GO:0016020">
    <property type="term" value="C:membrane"/>
    <property type="evidence" value="ECO:0007669"/>
    <property type="project" value="UniProtKB-UniRule"/>
</dbReference>
<dbReference type="AlphaFoldDB" id="A0AAD0K3Y4"/>
<reference evidence="4 5" key="1">
    <citation type="submission" date="2018-05" db="EMBL/GenBank/DDBJ databases">
        <title>Complete genome sequence of Gordonia terrae NRRL B-16283.</title>
        <authorList>
            <person name="Garlena R.A."/>
            <person name="Russell D.A."/>
            <person name="Hatfull G.F."/>
        </authorList>
    </citation>
    <scope>NUCLEOTIDE SEQUENCE [LARGE SCALE GENOMIC DNA]</scope>
    <source>
        <strain evidence="4 5">NRRL B-16283</strain>
    </source>
</reference>
<keyword evidence="3" id="KW-0812">Transmembrane</keyword>
<feature type="compositionally biased region" description="Low complexity" evidence="2">
    <location>
        <begin position="420"/>
        <end position="430"/>
    </location>
</feature>
<feature type="transmembrane region" description="Helical" evidence="3">
    <location>
        <begin position="165"/>
        <end position="183"/>
    </location>
</feature>
<dbReference type="InterPro" id="IPR001733">
    <property type="entry name" value="Peptidase_S26B"/>
</dbReference>
<proteinExistence type="predicted"/>
<dbReference type="GO" id="GO:0006465">
    <property type="term" value="P:signal peptide processing"/>
    <property type="evidence" value="ECO:0007669"/>
    <property type="project" value="UniProtKB-UniRule"/>
</dbReference>
<dbReference type="CDD" id="cd06462">
    <property type="entry name" value="Peptidase_S24_S26"/>
    <property type="match status" value="1"/>
</dbReference>
<evidence type="ECO:0000256" key="1">
    <source>
        <dbReference type="NCBIfam" id="TIGR02228"/>
    </source>
</evidence>
<dbReference type="NCBIfam" id="TIGR02228">
    <property type="entry name" value="sigpep_I_arch"/>
    <property type="match status" value="1"/>
</dbReference>
<feature type="region of interest" description="Disordered" evidence="2">
    <location>
        <begin position="1"/>
        <end position="32"/>
    </location>
</feature>
<evidence type="ECO:0000256" key="3">
    <source>
        <dbReference type="SAM" id="Phobius"/>
    </source>
</evidence>
<protein>
    <recommendedName>
        <fullName evidence="1">Signal peptidase I</fullName>
        <ecNumber evidence="1">3.4.21.89</ecNumber>
    </recommendedName>
</protein>
<evidence type="ECO:0000313" key="4">
    <source>
        <dbReference type="EMBL" id="AWO82604.1"/>
    </source>
</evidence>
<keyword evidence="3" id="KW-1133">Transmembrane helix</keyword>
<dbReference type="Proteomes" id="UP000247118">
    <property type="component" value="Chromosome"/>
</dbReference>
<dbReference type="EMBL" id="CP029604">
    <property type="protein sequence ID" value="AWO82604.1"/>
    <property type="molecule type" value="Genomic_DNA"/>
</dbReference>
<gene>
    <name evidence="4" type="ORF">DLJ61_02760</name>
</gene>
<evidence type="ECO:0000256" key="2">
    <source>
        <dbReference type="SAM" id="MobiDB-lite"/>
    </source>
</evidence>
<feature type="compositionally biased region" description="Low complexity" evidence="2">
    <location>
        <begin position="376"/>
        <end position="413"/>
    </location>
</feature>
<sequence length="455" mass="46218">MPPRPQPAASCSPSTAQGWRMSEPVTPGRRPGRGTDVALSVGAVAGVVCMCLALSAVLFGITPLVFRSGSMEPAIPVGSLALAREVPAGAVEPGDVVSVIADNGNRITHRVVNADAGAGNSVSLVLKGDANTEPDLIPYVVTDVERVLADVPYLGYAVAWSSTPAARAAGIVLAVWLLVAVFGPHRRRRNSGRHRATTPPPGLPGRATHAGMSMFLVGALSATLIVALPPGAARAGVTDRTVGQVTMTLGTAPRPASFTCATQGTLLTSALLSWPVVGPAFGYRLEFRATTTGLLLSTQDLPAQASGTVSYTVSAGLLDLLPSSTTVHLVSRVGNFWISPSPTLTHRITKAVLSSSCATPGTVTSPGAAPGRQARTAPSVSSTTPSESGSPSSASQTPGSSSTEPSTDPASPTDGPPTSTPTTPTTSPATRESEVGQAVPDVSRTSEPTTADGYR</sequence>
<dbReference type="EC" id="3.4.21.89" evidence="1"/>